<feature type="transmembrane region" description="Helical" evidence="6">
    <location>
        <begin position="195"/>
        <end position="215"/>
    </location>
</feature>
<keyword evidence="5 6" id="KW-0472">Membrane</keyword>
<feature type="transmembrane region" description="Helical" evidence="6">
    <location>
        <begin position="511"/>
        <end position="528"/>
    </location>
</feature>
<dbReference type="InterPro" id="IPR008457">
    <property type="entry name" value="Cu-R_CopD_dom"/>
</dbReference>
<proteinExistence type="predicted"/>
<dbReference type="eggNOG" id="COG3336">
    <property type="taxonomic scope" value="Bacteria"/>
</dbReference>
<feature type="transmembrane region" description="Helical" evidence="6">
    <location>
        <begin position="51"/>
        <end position="74"/>
    </location>
</feature>
<dbReference type="AlphaFoldDB" id="E2S9Q2"/>
<reference evidence="8" key="1">
    <citation type="submission" date="2010-08" db="EMBL/GenBank/DDBJ databases">
        <authorList>
            <person name="Muzny D."/>
            <person name="Qin X."/>
            <person name="Buhay C."/>
            <person name="Dugan-Rocha S."/>
            <person name="Ding Y."/>
            <person name="Chen G."/>
            <person name="Hawes A."/>
            <person name="Holder M."/>
            <person name="Jhangiani S."/>
            <person name="Johnson A."/>
            <person name="Khan Z."/>
            <person name="Li Z."/>
            <person name="Liu W."/>
            <person name="Liu X."/>
            <person name="Perez L."/>
            <person name="Shen H."/>
            <person name="Wang Q."/>
            <person name="Watt J."/>
            <person name="Xi L."/>
            <person name="Xin Y."/>
            <person name="Zhou J."/>
            <person name="Deng J."/>
            <person name="Jiang H."/>
            <person name="Liu Y."/>
            <person name="Qu J."/>
            <person name="Song X.-Z."/>
            <person name="Zhang L."/>
            <person name="Villasana D."/>
            <person name="Johnson A."/>
            <person name="Liu J."/>
            <person name="Liyanage D."/>
            <person name="Lorensuhewa L."/>
            <person name="Robinson T."/>
            <person name="Song A."/>
            <person name="Song B.-B."/>
            <person name="Dinh H."/>
            <person name="Thornton R."/>
            <person name="Coyle M."/>
            <person name="Francisco L."/>
            <person name="Jackson L."/>
            <person name="Javaid M."/>
            <person name="Korchina V."/>
            <person name="Kovar C."/>
            <person name="Mata R."/>
            <person name="Mathew T."/>
            <person name="Ngo R."/>
            <person name="Nguyen L."/>
            <person name="Nguyen N."/>
            <person name="Okwuonu G."/>
            <person name="Ongeri F."/>
            <person name="Pham C."/>
            <person name="Simmons D."/>
            <person name="Wilczek-Boney K."/>
            <person name="Hale W."/>
            <person name="Jakkamsetti A."/>
            <person name="Pham P."/>
            <person name="Ruth R."/>
            <person name="San Lucas F."/>
            <person name="Warren J."/>
            <person name="Zhang J."/>
            <person name="Zhao Z."/>
            <person name="Zhou C."/>
            <person name="Zhu D."/>
            <person name="Lee S."/>
            <person name="Bess C."/>
            <person name="Blankenburg K."/>
            <person name="Forbes L."/>
            <person name="Fu Q."/>
            <person name="Gubbala S."/>
            <person name="Hirani K."/>
            <person name="Jayaseelan J.C."/>
            <person name="Lara F."/>
            <person name="Munidasa M."/>
            <person name="Palculict T."/>
            <person name="Patil S."/>
            <person name="Pu L.-L."/>
            <person name="Saada N."/>
            <person name="Tang L."/>
            <person name="Weissenberger G."/>
            <person name="Zhu Y."/>
            <person name="Hemphill L."/>
            <person name="Shang Y."/>
            <person name="Youmans B."/>
            <person name="Ayvaz T."/>
            <person name="Ross M."/>
            <person name="Santibanez J."/>
            <person name="Aqrawi P."/>
            <person name="Gross S."/>
            <person name="Joshi V."/>
            <person name="Fowler G."/>
            <person name="Nazareth L."/>
            <person name="Reid J."/>
            <person name="Worley K."/>
            <person name="Petrosino J."/>
            <person name="Highlander S."/>
            <person name="Gibbs R."/>
        </authorList>
    </citation>
    <scope>NUCLEOTIDE SEQUENCE [LARGE SCALE GENOMIC DNA]</scope>
    <source>
        <strain evidence="8">DSM 15272</strain>
    </source>
</reference>
<evidence type="ECO:0000256" key="6">
    <source>
        <dbReference type="SAM" id="Phobius"/>
    </source>
</evidence>
<feature type="transmembrane region" description="Helical" evidence="6">
    <location>
        <begin position="477"/>
        <end position="499"/>
    </location>
</feature>
<evidence type="ECO:0000313" key="8">
    <source>
        <dbReference type="EMBL" id="EFQ83976.1"/>
    </source>
</evidence>
<keyword evidence="2" id="KW-1003">Cell membrane</keyword>
<feature type="transmembrane region" description="Helical" evidence="6">
    <location>
        <begin position="389"/>
        <end position="411"/>
    </location>
</feature>
<comment type="caution">
    <text evidence="8">The sequence shown here is derived from an EMBL/GenBank/DDBJ whole genome shotgun (WGS) entry which is preliminary data.</text>
</comment>
<accession>E2S9Q2</accession>
<dbReference type="GO" id="GO:0006825">
    <property type="term" value="P:copper ion transport"/>
    <property type="evidence" value="ECO:0007669"/>
    <property type="project" value="InterPro"/>
</dbReference>
<evidence type="ECO:0000256" key="3">
    <source>
        <dbReference type="ARBA" id="ARBA00022692"/>
    </source>
</evidence>
<feature type="transmembrane region" description="Helical" evidence="6">
    <location>
        <begin position="164"/>
        <end position="183"/>
    </location>
</feature>
<dbReference type="InterPro" id="IPR032694">
    <property type="entry name" value="CopC/D"/>
</dbReference>
<feature type="transmembrane region" description="Helical" evidence="6">
    <location>
        <begin position="296"/>
        <end position="318"/>
    </location>
</feature>
<dbReference type="OrthoDB" id="5241646at2"/>
<feature type="domain" description="Copper resistance protein D" evidence="7">
    <location>
        <begin position="226"/>
        <end position="315"/>
    </location>
</feature>
<protein>
    <submittedName>
        <fullName evidence="8">CytoChrome c oxidase Caa3 assembly factor</fullName>
    </submittedName>
</protein>
<feature type="transmembrane region" description="Helical" evidence="6">
    <location>
        <begin position="139"/>
        <end position="157"/>
    </location>
</feature>
<feature type="transmembrane region" description="Helical" evidence="6">
    <location>
        <begin position="259"/>
        <end position="284"/>
    </location>
</feature>
<dbReference type="STRING" id="585531.HMPREF0063_10692"/>
<organism evidence="8 9">
    <name type="scientific">Aeromicrobium marinum DSM 15272</name>
    <dbReference type="NCBI Taxonomy" id="585531"/>
    <lineage>
        <taxon>Bacteria</taxon>
        <taxon>Bacillati</taxon>
        <taxon>Actinomycetota</taxon>
        <taxon>Actinomycetes</taxon>
        <taxon>Propionibacteriales</taxon>
        <taxon>Nocardioidaceae</taxon>
        <taxon>Aeromicrobium</taxon>
    </lineage>
</organism>
<evidence type="ECO:0000313" key="9">
    <source>
        <dbReference type="Proteomes" id="UP000003111"/>
    </source>
</evidence>
<dbReference type="EMBL" id="ACLF03000003">
    <property type="protein sequence ID" value="EFQ83976.1"/>
    <property type="molecule type" value="Genomic_DNA"/>
</dbReference>
<dbReference type="Proteomes" id="UP000003111">
    <property type="component" value="Unassembled WGS sequence"/>
</dbReference>
<dbReference type="Pfam" id="PF09678">
    <property type="entry name" value="Caa3_CtaG"/>
    <property type="match status" value="1"/>
</dbReference>
<dbReference type="RefSeq" id="WP_007077714.1">
    <property type="nucleotide sequence ID" value="NZ_CM001024.1"/>
</dbReference>
<evidence type="ECO:0000256" key="4">
    <source>
        <dbReference type="ARBA" id="ARBA00022989"/>
    </source>
</evidence>
<evidence type="ECO:0000256" key="5">
    <source>
        <dbReference type="ARBA" id="ARBA00023136"/>
    </source>
</evidence>
<dbReference type="HOGENOM" id="CLU_016803_0_0_11"/>
<keyword evidence="9" id="KW-1185">Reference proteome</keyword>
<gene>
    <name evidence="8" type="ORF">HMPREF0063_10692</name>
</gene>
<comment type="subcellular location">
    <subcellularLocation>
        <location evidence="1">Cell membrane</location>
        <topology evidence="1">Multi-pass membrane protein</topology>
    </subcellularLocation>
</comment>
<evidence type="ECO:0000256" key="1">
    <source>
        <dbReference type="ARBA" id="ARBA00004651"/>
    </source>
</evidence>
<evidence type="ECO:0000256" key="2">
    <source>
        <dbReference type="ARBA" id="ARBA00022475"/>
    </source>
</evidence>
<feature type="transmembrane region" description="Helical" evidence="6">
    <location>
        <begin position="227"/>
        <end position="247"/>
    </location>
</feature>
<feature type="transmembrane region" description="Helical" evidence="6">
    <location>
        <begin position="423"/>
        <end position="443"/>
    </location>
</feature>
<dbReference type="PANTHER" id="PTHR34820">
    <property type="entry name" value="INNER MEMBRANE PROTEIN YEBZ"/>
    <property type="match status" value="1"/>
</dbReference>
<feature type="transmembrane region" description="Helical" evidence="6">
    <location>
        <begin position="358"/>
        <end position="377"/>
    </location>
</feature>
<dbReference type="GO" id="GO:0005886">
    <property type="term" value="C:plasma membrane"/>
    <property type="evidence" value="ECO:0007669"/>
    <property type="project" value="UniProtKB-SubCell"/>
</dbReference>
<keyword evidence="3 6" id="KW-0812">Transmembrane</keyword>
<feature type="transmembrane region" description="Helical" evidence="6">
    <location>
        <begin position="95"/>
        <end position="119"/>
    </location>
</feature>
<sequence length="652" mass="68607">MTATRVRLTTAGLLLGLGAMVVVLSVGGGSPQDAPQGIPDAGSVVGWGVPLLTILTQATAVATIGFLLAAVFLLPGGRNVVEGLAVDAVGLARRAAGVWAVASFVLLVLTAAEVFARPLSGLSWPVITGFAADPTGRGIWLQGIGALVLAVALRWTIGVRTLALLLGLAFATTAPVAFTGHSASSGSHTLATTSMFLHIVGIAAWVGGLAALAWVNARGSKRTGPAVARYSVLAAWAFAAVGLSGVVNASTRFRTLEEVLTSTYGALVIVKILLFTALGVFGWLHRRRLQRSGAGFARLATGELLLMATTIGVSIGLARTAPPVGAILQTPAEELLGGPMPPAPSVGQFLTSVNGNGVGIAIVVLGVALYVRGVMVLRRRGDGWPVGRSVAWGLGMLVIAWATFGGLGTYSHVFFSAHMVSHMLLSMVAPIFLVLAAPMTLALRTLPGPRQPGEVSPRSMLVGFLHSRWSRAVTHPLVPPVLFIGSLYGLYFTPAFGWLMSNHLGHAAMELHFLGVGTLFYYVLVGVDPSPRALAPFVRFALLIVTVPFHAFFSIAIMSASTVLAASYWQTIDRPYSTDLLDDQYLGGSVSWALGEVPLLLVLIALFVQWIRSDVRDARRLDRAADRDDDAALEAYNAHLRDLAAHGRRRDP</sequence>
<feature type="transmembrane region" description="Helical" evidence="6">
    <location>
        <begin position="540"/>
        <end position="569"/>
    </location>
</feature>
<dbReference type="PANTHER" id="PTHR34820:SF4">
    <property type="entry name" value="INNER MEMBRANE PROTEIN YEBZ"/>
    <property type="match status" value="1"/>
</dbReference>
<feature type="transmembrane region" description="Helical" evidence="6">
    <location>
        <begin position="589"/>
        <end position="611"/>
    </location>
</feature>
<keyword evidence="4 6" id="KW-1133">Transmembrane helix</keyword>
<name>E2S9Q2_9ACTN</name>
<dbReference type="Pfam" id="PF05425">
    <property type="entry name" value="CopD"/>
    <property type="match status" value="1"/>
</dbReference>
<evidence type="ECO:0000259" key="7">
    <source>
        <dbReference type="Pfam" id="PF05425"/>
    </source>
</evidence>
<dbReference type="InterPro" id="IPR019108">
    <property type="entry name" value="Caa3_assmbl_CtaG-rel"/>
</dbReference>